<organism evidence="9 10">
    <name type="scientific">Fodinibius salsisoli</name>
    <dbReference type="NCBI Taxonomy" id="2820877"/>
    <lineage>
        <taxon>Bacteria</taxon>
        <taxon>Pseudomonadati</taxon>
        <taxon>Balneolota</taxon>
        <taxon>Balneolia</taxon>
        <taxon>Balneolales</taxon>
        <taxon>Balneolaceae</taxon>
        <taxon>Fodinibius</taxon>
    </lineage>
</organism>
<evidence type="ECO:0000256" key="5">
    <source>
        <dbReference type="ARBA" id="ARBA00023163"/>
    </source>
</evidence>
<dbReference type="SUPFAM" id="SSF88946">
    <property type="entry name" value="Sigma2 domain of RNA polymerase sigma factors"/>
    <property type="match status" value="1"/>
</dbReference>
<comment type="similarity">
    <text evidence="1 6">Belongs to the sigma-70 factor family. ECF subfamily.</text>
</comment>
<keyword evidence="4 6" id="KW-0238">DNA-binding</keyword>
<dbReference type="Pfam" id="PF08281">
    <property type="entry name" value="Sigma70_r4_2"/>
    <property type="match status" value="1"/>
</dbReference>
<protein>
    <recommendedName>
        <fullName evidence="6">RNA polymerase sigma factor</fullName>
    </recommendedName>
</protein>
<dbReference type="NCBIfam" id="TIGR02937">
    <property type="entry name" value="sigma70-ECF"/>
    <property type="match status" value="1"/>
</dbReference>
<evidence type="ECO:0000256" key="3">
    <source>
        <dbReference type="ARBA" id="ARBA00023082"/>
    </source>
</evidence>
<proteinExistence type="inferred from homology"/>
<dbReference type="InterPro" id="IPR039425">
    <property type="entry name" value="RNA_pol_sigma-70-like"/>
</dbReference>
<keyword evidence="10" id="KW-1185">Reference proteome</keyword>
<evidence type="ECO:0000259" key="8">
    <source>
        <dbReference type="Pfam" id="PF08281"/>
    </source>
</evidence>
<keyword evidence="3 6" id="KW-0731">Sigma factor</keyword>
<evidence type="ECO:0000259" key="7">
    <source>
        <dbReference type="Pfam" id="PF04542"/>
    </source>
</evidence>
<dbReference type="RefSeq" id="WP_265765359.1">
    <property type="nucleotide sequence ID" value="NZ_JAGGJA010000004.1"/>
</dbReference>
<evidence type="ECO:0000313" key="10">
    <source>
        <dbReference type="Proteomes" id="UP001207918"/>
    </source>
</evidence>
<dbReference type="NCBIfam" id="TIGR02985">
    <property type="entry name" value="Sig70_bacteroi1"/>
    <property type="match status" value="1"/>
</dbReference>
<comment type="caution">
    <text evidence="9">The sequence shown here is derived from an EMBL/GenBank/DDBJ whole genome shotgun (WGS) entry which is preliminary data.</text>
</comment>
<keyword evidence="5 6" id="KW-0804">Transcription</keyword>
<dbReference type="InterPro" id="IPR036388">
    <property type="entry name" value="WH-like_DNA-bd_sf"/>
</dbReference>
<dbReference type="Proteomes" id="UP001207918">
    <property type="component" value="Unassembled WGS sequence"/>
</dbReference>
<evidence type="ECO:0000256" key="6">
    <source>
        <dbReference type="RuleBase" id="RU000716"/>
    </source>
</evidence>
<feature type="domain" description="RNA polymerase sigma-70 region 2" evidence="7">
    <location>
        <begin position="24"/>
        <end position="89"/>
    </location>
</feature>
<dbReference type="CDD" id="cd06171">
    <property type="entry name" value="Sigma70_r4"/>
    <property type="match status" value="1"/>
</dbReference>
<gene>
    <name evidence="9" type="ORF">J6I44_07180</name>
</gene>
<evidence type="ECO:0000313" key="9">
    <source>
        <dbReference type="EMBL" id="MCW9706632.1"/>
    </source>
</evidence>
<dbReference type="InterPro" id="IPR013324">
    <property type="entry name" value="RNA_pol_sigma_r3/r4-like"/>
</dbReference>
<dbReference type="PANTHER" id="PTHR43133:SF46">
    <property type="entry name" value="RNA POLYMERASE SIGMA-70 FACTOR ECF SUBFAMILY"/>
    <property type="match status" value="1"/>
</dbReference>
<evidence type="ECO:0000256" key="4">
    <source>
        <dbReference type="ARBA" id="ARBA00023125"/>
    </source>
</evidence>
<dbReference type="PROSITE" id="PS01063">
    <property type="entry name" value="SIGMA70_ECF"/>
    <property type="match status" value="1"/>
</dbReference>
<evidence type="ECO:0000256" key="1">
    <source>
        <dbReference type="ARBA" id="ARBA00010641"/>
    </source>
</evidence>
<dbReference type="Gene3D" id="1.10.10.10">
    <property type="entry name" value="Winged helix-like DNA-binding domain superfamily/Winged helix DNA-binding domain"/>
    <property type="match status" value="1"/>
</dbReference>
<reference evidence="9 10" key="1">
    <citation type="submission" date="2021-03" db="EMBL/GenBank/DDBJ databases">
        <title>Aliifodinibius sp. nov., a new bacterium isolated from saline soil.</title>
        <authorList>
            <person name="Galisteo C."/>
            <person name="De La Haba R."/>
            <person name="Sanchez-Porro C."/>
            <person name="Ventosa A."/>
        </authorList>
    </citation>
    <scope>NUCLEOTIDE SEQUENCE [LARGE SCALE GENOMIC DNA]</scope>
    <source>
        <strain evidence="9 10">1BSP15-2V2</strain>
    </source>
</reference>
<dbReference type="InterPro" id="IPR013249">
    <property type="entry name" value="RNA_pol_sigma70_r4_t2"/>
</dbReference>
<dbReference type="SUPFAM" id="SSF88659">
    <property type="entry name" value="Sigma3 and sigma4 domains of RNA polymerase sigma factors"/>
    <property type="match status" value="1"/>
</dbReference>
<dbReference type="InterPro" id="IPR007627">
    <property type="entry name" value="RNA_pol_sigma70_r2"/>
</dbReference>
<dbReference type="PANTHER" id="PTHR43133">
    <property type="entry name" value="RNA POLYMERASE ECF-TYPE SIGMA FACTO"/>
    <property type="match status" value="1"/>
</dbReference>
<dbReference type="InterPro" id="IPR013325">
    <property type="entry name" value="RNA_pol_sigma_r2"/>
</dbReference>
<dbReference type="InterPro" id="IPR014284">
    <property type="entry name" value="RNA_pol_sigma-70_dom"/>
</dbReference>
<dbReference type="InterPro" id="IPR014327">
    <property type="entry name" value="RNA_pol_sigma70_bacteroid"/>
</dbReference>
<dbReference type="Gene3D" id="1.10.1740.10">
    <property type="match status" value="1"/>
</dbReference>
<dbReference type="Pfam" id="PF04542">
    <property type="entry name" value="Sigma70_r2"/>
    <property type="match status" value="1"/>
</dbReference>
<name>A0ABT3PL63_9BACT</name>
<evidence type="ECO:0000256" key="2">
    <source>
        <dbReference type="ARBA" id="ARBA00023015"/>
    </source>
</evidence>
<keyword evidence="2 6" id="KW-0805">Transcription regulation</keyword>
<dbReference type="EMBL" id="JAGGJA010000004">
    <property type="protein sequence ID" value="MCW9706632.1"/>
    <property type="molecule type" value="Genomic_DNA"/>
</dbReference>
<sequence length="196" mass="23255">MGVVEEAFLVKKLKKSNKKAFDSLFRKYENKLYAFCYKLTQSHKEAEEVVQETFLKIWEKRRTIDENKNFESFLFTIARHNIYNRARDKTYAYAYENYLKNQLDRKQKQNNETAESLQYQETWGCVKEAIERLPARRKEVFTLSRLNGLSNKEIADLTGTSVSNIENHINKALKLLRSYLSSHGIMNVFLVVMWFV</sequence>
<feature type="domain" description="RNA polymerase sigma factor 70 region 4 type 2" evidence="8">
    <location>
        <begin position="125"/>
        <end position="176"/>
    </location>
</feature>
<dbReference type="InterPro" id="IPR000838">
    <property type="entry name" value="RNA_pol_sigma70_ECF_CS"/>
</dbReference>
<accession>A0ABT3PL63</accession>